<evidence type="ECO:0000313" key="8">
    <source>
        <dbReference type="EMBL" id="JAU82625.1"/>
    </source>
</evidence>
<evidence type="ECO:0000256" key="4">
    <source>
        <dbReference type="ARBA" id="ARBA00022741"/>
    </source>
</evidence>
<evidence type="ECO:0000256" key="3">
    <source>
        <dbReference type="ARBA" id="ARBA00022701"/>
    </source>
</evidence>
<comment type="similarity">
    <text evidence="1">Belongs to the Rab GDI family.</text>
</comment>
<dbReference type="PANTHER" id="PTHR11787">
    <property type="entry name" value="RAB GDP-DISSOCIATION INHIBITOR"/>
    <property type="match status" value="1"/>
</dbReference>
<dbReference type="Gene3D" id="1.10.287.600">
    <property type="entry name" value="Helix hairpin bin"/>
    <property type="match status" value="1"/>
</dbReference>
<dbReference type="InterPro" id="IPR023123">
    <property type="entry name" value="Tubulin_C"/>
</dbReference>
<dbReference type="GO" id="GO:0007264">
    <property type="term" value="P:small GTPase-mediated signal transduction"/>
    <property type="evidence" value="ECO:0007669"/>
    <property type="project" value="InterPro"/>
</dbReference>
<evidence type="ECO:0000256" key="2">
    <source>
        <dbReference type="ARBA" id="ARBA00009636"/>
    </source>
</evidence>
<dbReference type="PANTHER" id="PTHR11787:SF19">
    <property type="entry name" value="GUANOSINE NUCLEOTIDE DIPHOSPHATE DISSOCIATION INHIBITOR 2"/>
    <property type="match status" value="1"/>
</dbReference>
<feature type="region of interest" description="Disordered" evidence="7">
    <location>
        <begin position="179"/>
        <end position="216"/>
    </location>
</feature>
<keyword evidence="4" id="KW-0547">Nucleotide-binding</keyword>
<dbReference type="Gene3D" id="3.30.519.10">
    <property type="entry name" value="Guanine Nucleotide Dissociation Inhibitor, domain 2"/>
    <property type="match status" value="1"/>
</dbReference>
<protein>
    <submittedName>
        <fullName evidence="8">Guanosine nucleotide diphosphate dissociation inhibitor 2</fullName>
    </submittedName>
</protein>
<reference evidence="8" key="1">
    <citation type="submission" date="2016-07" db="EMBL/GenBank/DDBJ databases">
        <title>De novo transcriptome assembly of four accessions of the metal hyperaccumulator plant Noccaea caerulescens.</title>
        <authorList>
            <person name="Blande D."/>
            <person name="Halimaa P."/>
            <person name="Tervahauta A.I."/>
            <person name="Aarts M.G."/>
            <person name="Karenlampi S.O."/>
        </authorList>
    </citation>
    <scope>NUCLEOTIDE SEQUENCE</scope>
</reference>
<dbReference type="GO" id="GO:0016192">
    <property type="term" value="P:vesicle-mediated transport"/>
    <property type="evidence" value="ECO:0007669"/>
    <property type="project" value="TreeGrafter"/>
</dbReference>
<dbReference type="GO" id="GO:0005737">
    <property type="term" value="C:cytoplasm"/>
    <property type="evidence" value="ECO:0007669"/>
    <property type="project" value="TreeGrafter"/>
</dbReference>
<dbReference type="InterPro" id="IPR036188">
    <property type="entry name" value="FAD/NAD-bd_sf"/>
</dbReference>
<dbReference type="Pfam" id="PF00996">
    <property type="entry name" value="GDI"/>
    <property type="match status" value="1"/>
</dbReference>
<dbReference type="PRINTS" id="PR00891">
    <property type="entry name" value="RABGDIREP"/>
</dbReference>
<name>A0A1J3IQN4_NOCCA</name>
<gene>
    <name evidence="8" type="ORF">MP_TR25233_c4_g1_i1_g.73348</name>
</gene>
<dbReference type="InterPro" id="IPR018203">
    <property type="entry name" value="GDP_dissociation_inhibitor"/>
</dbReference>
<keyword evidence="3" id="KW-0493">Microtubule</keyword>
<proteinExistence type="inferred from homology"/>
<dbReference type="SUPFAM" id="SSF51905">
    <property type="entry name" value="FAD/NAD(P)-binding domain"/>
    <property type="match status" value="1"/>
</dbReference>
<sequence>MGSPVALIQQCSLWNCETGLRPYCSEEHSTFAVNGEASNTAIHIAGGLNDPVVIEISTKCLRAKMLSIACGIPVLPVAVLTTNPWQQGETFLNRQLHPEESKRNWVLFSDINSPEMTNIWTTYHTMRVAPNIRCRRWYLQHEAKSAEGFFRLTQFSLIGLPVALYWLLFTPTVRGVPGAFMPLPRKEDKPKPRRDRKRNPPQLADKRKNKKPVQQSTLSNSAGWLQMHSSSELVLELWKFRAEEKAPEHIGFSRDYSANMMREFMMGNGKLVRVLIHKDVTKYLSFKAVDGSYVFARGKVQKVPVTPIEALKSPLMGAVDDIFFGMYEPTLDNCFISTLWKTFGEDEKAPENLGTNRDDYNMIPKCDGTYMLNWYVGEGMEEGEVAEAREELDALEKDYEEVGAGGDDY</sequence>
<comment type="similarity">
    <text evidence="2">Belongs to the tubulin family.</text>
</comment>
<evidence type="ECO:0000256" key="7">
    <source>
        <dbReference type="SAM" id="MobiDB-lite"/>
    </source>
</evidence>
<organism evidence="8">
    <name type="scientific">Noccaea caerulescens</name>
    <name type="common">Alpine penny-cress</name>
    <name type="synonym">Thlaspi caerulescens</name>
    <dbReference type="NCBI Taxonomy" id="107243"/>
    <lineage>
        <taxon>Eukaryota</taxon>
        <taxon>Viridiplantae</taxon>
        <taxon>Streptophyta</taxon>
        <taxon>Embryophyta</taxon>
        <taxon>Tracheophyta</taxon>
        <taxon>Spermatophyta</taxon>
        <taxon>Magnoliopsida</taxon>
        <taxon>eudicotyledons</taxon>
        <taxon>Gunneridae</taxon>
        <taxon>Pentapetalae</taxon>
        <taxon>rosids</taxon>
        <taxon>malvids</taxon>
        <taxon>Brassicales</taxon>
        <taxon>Brassicaceae</taxon>
        <taxon>Coluteocarpeae</taxon>
        <taxon>Noccaea</taxon>
    </lineage>
</organism>
<keyword evidence="5" id="KW-0342">GTP-binding</keyword>
<evidence type="ECO:0000256" key="1">
    <source>
        <dbReference type="ARBA" id="ARBA00005593"/>
    </source>
</evidence>
<keyword evidence="6" id="KW-0175">Coiled coil</keyword>
<accession>A0A1J3IQN4</accession>
<evidence type="ECO:0000256" key="6">
    <source>
        <dbReference type="SAM" id="Coils"/>
    </source>
</evidence>
<dbReference type="GO" id="GO:0005874">
    <property type="term" value="C:microtubule"/>
    <property type="evidence" value="ECO:0007669"/>
    <property type="project" value="UniProtKB-KW"/>
</dbReference>
<dbReference type="EMBL" id="GEVM01023313">
    <property type="protein sequence ID" value="JAU82625.1"/>
    <property type="molecule type" value="Transcribed_RNA"/>
</dbReference>
<feature type="coiled-coil region" evidence="6">
    <location>
        <begin position="378"/>
        <end position="405"/>
    </location>
</feature>
<dbReference type="GO" id="GO:0005093">
    <property type="term" value="F:Rab GDP-dissociation inhibitor activity"/>
    <property type="evidence" value="ECO:0007669"/>
    <property type="project" value="TreeGrafter"/>
</dbReference>
<evidence type="ECO:0000256" key="5">
    <source>
        <dbReference type="ARBA" id="ARBA00023134"/>
    </source>
</evidence>
<dbReference type="InterPro" id="IPR008280">
    <property type="entry name" value="Tub_FtsZ_C"/>
</dbReference>
<dbReference type="GO" id="GO:0005525">
    <property type="term" value="F:GTP binding"/>
    <property type="evidence" value="ECO:0007669"/>
    <property type="project" value="UniProtKB-KW"/>
</dbReference>
<dbReference type="AlphaFoldDB" id="A0A1J3IQN4"/>
<dbReference type="SUPFAM" id="SSF55307">
    <property type="entry name" value="Tubulin C-terminal domain-like"/>
    <property type="match status" value="1"/>
</dbReference>